<feature type="region of interest" description="Disordered" evidence="6">
    <location>
        <begin position="1"/>
        <end position="20"/>
    </location>
</feature>
<evidence type="ECO:0000256" key="3">
    <source>
        <dbReference type="ARBA" id="ARBA00023136"/>
    </source>
</evidence>
<dbReference type="KEGG" id="msei:MSEDJ_31070"/>
<evidence type="ECO:0008006" key="9">
    <source>
        <dbReference type="Google" id="ProtNLM"/>
    </source>
</evidence>
<dbReference type="Proteomes" id="UP000467193">
    <property type="component" value="Chromosome"/>
</dbReference>
<keyword evidence="3" id="KW-0472">Membrane</keyword>
<name>A0A7I7QRN7_9MYCO</name>
<keyword evidence="2" id="KW-0732">Signal</keyword>
<keyword evidence="8" id="KW-1185">Reference proteome</keyword>
<dbReference type="InterPro" id="IPR008691">
    <property type="entry name" value="LpqH"/>
</dbReference>
<sequence length="160" mass="16530">MEPSQSTTREGAHISRDGRSARRTPAVAALFAAAVLLTGCAASASALGVHTARVTIDGKALGEQPTITCNQTGWVWFIETEEKSPGFTAQVQTGGEVTPLSVQLTGLDGFTGGFSTATFGNAKAEIRNDTVTISGSAEGTFDDGTSRTPGTAKFEIRTSC</sequence>
<evidence type="ECO:0000313" key="8">
    <source>
        <dbReference type="Proteomes" id="UP000467193"/>
    </source>
</evidence>
<evidence type="ECO:0000256" key="6">
    <source>
        <dbReference type="SAM" id="MobiDB-lite"/>
    </source>
</evidence>
<keyword evidence="5" id="KW-0449">Lipoprotein</keyword>
<evidence type="ECO:0000256" key="4">
    <source>
        <dbReference type="ARBA" id="ARBA00023139"/>
    </source>
</evidence>
<protein>
    <recommendedName>
        <fullName evidence="9">Lipoprotein LppE</fullName>
    </recommendedName>
</protein>
<dbReference type="RefSeq" id="WP_163797832.1">
    <property type="nucleotide sequence ID" value="NZ_AP022588.1"/>
</dbReference>
<reference evidence="7 8" key="1">
    <citation type="journal article" date="2019" name="Emerg. Microbes Infect.">
        <title>Comprehensive subspecies identification of 175 nontuberculous mycobacteria species based on 7547 genomic profiles.</title>
        <authorList>
            <person name="Matsumoto Y."/>
            <person name="Kinjo T."/>
            <person name="Motooka D."/>
            <person name="Nabeya D."/>
            <person name="Jung N."/>
            <person name="Uechi K."/>
            <person name="Horii T."/>
            <person name="Iida T."/>
            <person name="Fujita J."/>
            <person name="Nakamura S."/>
        </authorList>
    </citation>
    <scope>NUCLEOTIDE SEQUENCE [LARGE SCALE GENOMIC DNA]</scope>
    <source>
        <strain evidence="7 8">JCM 17899</strain>
    </source>
</reference>
<dbReference type="AlphaFoldDB" id="A0A7I7QRN7"/>
<proteinExistence type="predicted"/>
<evidence type="ECO:0000313" key="7">
    <source>
        <dbReference type="EMBL" id="BBY29011.1"/>
    </source>
</evidence>
<dbReference type="GO" id="GO:0016020">
    <property type="term" value="C:membrane"/>
    <property type="evidence" value="ECO:0007669"/>
    <property type="project" value="InterPro"/>
</dbReference>
<evidence type="ECO:0000256" key="1">
    <source>
        <dbReference type="ARBA" id="ARBA00022475"/>
    </source>
</evidence>
<organism evidence="7 8">
    <name type="scientific">Mycolicibacterium sediminis</name>
    <dbReference type="NCBI Taxonomy" id="1286180"/>
    <lineage>
        <taxon>Bacteria</taxon>
        <taxon>Bacillati</taxon>
        <taxon>Actinomycetota</taxon>
        <taxon>Actinomycetes</taxon>
        <taxon>Mycobacteriales</taxon>
        <taxon>Mycobacteriaceae</taxon>
        <taxon>Mycolicibacterium</taxon>
    </lineage>
</organism>
<evidence type="ECO:0000256" key="2">
    <source>
        <dbReference type="ARBA" id="ARBA00022729"/>
    </source>
</evidence>
<dbReference type="Pfam" id="PF05481">
    <property type="entry name" value="Myco_19_kDa"/>
    <property type="match status" value="1"/>
</dbReference>
<dbReference type="EMBL" id="AP022588">
    <property type="protein sequence ID" value="BBY29011.1"/>
    <property type="molecule type" value="Genomic_DNA"/>
</dbReference>
<evidence type="ECO:0000256" key="5">
    <source>
        <dbReference type="ARBA" id="ARBA00023288"/>
    </source>
</evidence>
<keyword evidence="1" id="KW-1003">Cell membrane</keyword>
<accession>A0A7I7QRN7</accession>
<feature type="compositionally biased region" description="Basic and acidic residues" evidence="6">
    <location>
        <begin position="10"/>
        <end position="20"/>
    </location>
</feature>
<gene>
    <name evidence="7" type="ORF">MSEDJ_31070</name>
</gene>
<keyword evidence="4" id="KW-0564">Palmitate</keyword>